<reference evidence="2 3" key="1">
    <citation type="submission" date="2023-08" db="EMBL/GenBank/DDBJ databases">
        <title>Black Yeasts Isolated from many extreme environments.</title>
        <authorList>
            <person name="Coleine C."/>
            <person name="Stajich J.E."/>
            <person name="Selbmann L."/>
        </authorList>
    </citation>
    <scope>NUCLEOTIDE SEQUENCE [LARGE SCALE GENOMIC DNA]</scope>
    <source>
        <strain evidence="2 3">CCFEE 5885</strain>
    </source>
</reference>
<evidence type="ECO:0000313" key="3">
    <source>
        <dbReference type="Proteomes" id="UP001345013"/>
    </source>
</evidence>
<feature type="compositionally biased region" description="Basic residues" evidence="1">
    <location>
        <begin position="51"/>
        <end position="61"/>
    </location>
</feature>
<evidence type="ECO:0000313" key="2">
    <source>
        <dbReference type="EMBL" id="KAK5077613.1"/>
    </source>
</evidence>
<keyword evidence="3" id="KW-1185">Reference proteome</keyword>
<gene>
    <name evidence="2" type="ORF">LTR24_009474</name>
</gene>
<dbReference type="EMBL" id="JAVRRG010000210">
    <property type="protein sequence ID" value="KAK5077613.1"/>
    <property type="molecule type" value="Genomic_DNA"/>
</dbReference>
<feature type="region of interest" description="Disordered" evidence="1">
    <location>
        <begin position="203"/>
        <end position="321"/>
    </location>
</feature>
<organism evidence="2 3">
    <name type="scientific">Lithohypha guttulata</name>
    <dbReference type="NCBI Taxonomy" id="1690604"/>
    <lineage>
        <taxon>Eukaryota</taxon>
        <taxon>Fungi</taxon>
        <taxon>Dikarya</taxon>
        <taxon>Ascomycota</taxon>
        <taxon>Pezizomycotina</taxon>
        <taxon>Eurotiomycetes</taxon>
        <taxon>Chaetothyriomycetidae</taxon>
        <taxon>Chaetothyriales</taxon>
        <taxon>Trichomeriaceae</taxon>
        <taxon>Lithohypha</taxon>
    </lineage>
</organism>
<feature type="region of interest" description="Disordered" evidence="1">
    <location>
        <begin position="1"/>
        <end position="110"/>
    </location>
</feature>
<feature type="compositionally biased region" description="Polar residues" evidence="1">
    <location>
        <begin position="203"/>
        <end position="221"/>
    </location>
</feature>
<accession>A0ABR0JYQ6</accession>
<feature type="region of interest" description="Disordered" evidence="1">
    <location>
        <begin position="141"/>
        <end position="186"/>
    </location>
</feature>
<protein>
    <submittedName>
        <fullName evidence="2">Uncharacterized protein</fullName>
    </submittedName>
</protein>
<dbReference type="Proteomes" id="UP001345013">
    <property type="component" value="Unassembled WGS sequence"/>
</dbReference>
<sequence length="321" mass="33486">MDKRPGMLIDLPPPPSDPTTPNEQGPGTPNSTTTSLSALSVVAIKDGAAGHNHHTTHHGPTRHPPSGATLDAERADRISRLAGLERVSTVRPTQSENLMPGAGPQGHYGQAPYAKEISTVGTASATGSVGGKTTWASESMDYENADKMSEDQDEGDGVSSTGGFSDEDKASLVGFGEGAGSTVSGPVSTANARMIAARNSLNNPYAQSTPRTQPLQSQFHSLSRPDSGGSTPMSEIERPNAAAGSTDPKMMDGISFDQGVVDTTVSSPPPATDQLHGSRFSGVGAEVAEHVMRDRIDDRDPRAMTAPPNQQSLGRFGFERD</sequence>
<name>A0ABR0JYQ6_9EURO</name>
<feature type="compositionally biased region" description="Low complexity" evidence="1">
    <location>
        <begin position="31"/>
        <end position="43"/>
    </location>
</feature>
<evidence type="ECO:0000256" key="1">
    <source>
        <dbReference type="SAM" id="MobiDB-lite"/>
    </source>
</evidence>
<comment type="caution">
    <text evidence="2">The sequence shown here is derived from an EMBL/GenBank/DDBJ whole genome shotgun (WGS) entry which is preliminary data.</text>
</comment>
<proteinExistence type="predicted"/>
<feature type="compositionally biased region" description="Basic and acidic residues" evidence="1">
    <location>
        <begin position="287"/>
        <end position="302"/>
    </location>
</feature>